<gene>
    <name evidence="1" type="ORF">CDAR_375261</name>
</gene>
<evidence type="ECO:0000313" key="1">
    <source>
        <dbReference type="EMBL" id="GIY76808.1"/>
    </source>
</evidence>
<dbReference type="Proteomes" id="UP001054837">
    <property type="component" value="Unassembled WGS sequence"/>
</dbReference>
<accession>A0AAV4W335</accession>
<reference evidence="1 2" key="1">
    <citation type="submission" date="2021-06" db="EMBL/GenBank/DDBJ databases">
        <title>Caerostris darwini draft genome.</title>
        <authorList>
            <person name="Kono N."/>
            <person name="Arakawa K."/>
        </authorList>
    </citation>
    <scope>NUCLEOTIDE SEQUENCE [LARGE SCALE GENOMIC DNA]</scope>
</reference>
<name>A0AAV4W335_9ARAC</name>
<organism evidence="1 2">
    <name type="scientific">Caerostris darwini</name>
    <dbReference type="NCBI Taxonomy" id="1538125"/>
    <lineage>
        <taxon>Eukaryota</taxon>
        <taxon>Metazoa</taxon>
        <taxon>Ecdysozoa</taxon>
        <taxon>Arthropoda</taxon>
        <taxon>Chelicerata</taxon>
        <taxon>Arachnida</taxon>
        <taxon>Araneae</taxon>
        <taxon>Araneomorphae</taxon>
        <taxon>Entelegynae</taxon>
        <taxon>Araneoidea</taxon>
        <taxon>Araneidae</taxon>
        <taxon>Caerostris</taxon>
    </lineage>
</organism>
<sequence>MMFTDSEVAVTRDTVSMAKDAMVMAISVCCDALVMAEPTMACCSTSITPIEVLLRSIEVYESLEHDVYRLRSGCDKGYSFYGQRCNAYGYISVLRCTGYGGAYYGLLLFHFLTPIEVLLRLH</sequence>
<comment type="caution">
    <text evidence="1">The sequence shown here is derived from an EMBL/GenBank/DDBJ whole genome shotgun (WGS) entry which is preliminary data.</text>
</comment>
<evidence type="ECO:0000313" key="2">
    <source>
        <dbReference type="Proteomes" id="UP001054837"/>
    </source>
</evidence>
<dbReference type="AlphaFoldDB" id="A0AAV4W335"/>
<protein>
    <submittedName>
        <fullName evidence="1">Uncharacterized protein</fullName>
    </submittedName>
</protein>
<dbReference type="EMBL" id="BPLQ01014050">
    <property type="protein sequence ID" value="GIY76808.1"/>
    <property type="molecule type" value="Genomic_DNA"/>
</dbReference>
<keyword evidence="2" id="KW-1185">Reference proteome</keyword>
<proteinExistence type="predicted"/>